<gene>
    <name evidence="2" type="ORF">ABIC55_000041</name>
</gene>
<dbReference type="RefSeq" id="WP_257722495.1">
    <property type="nucleotide sequence ID" value="NZ_CP014616.1"/>
</dbReference>
<organism evidence="2 3">
    <name type="scientific">Sporosarcina psychrophila</name>
    <name type="common">Bacillus psychrophilus</name>
    <dbReference type="NCBI Taxonomy" id="1476"/>
    <lineage>
        <taxon>Bacteria</taxon>
        <taxon>Bacillati</taxon>
        <taxon>Bacillota</taxon>
        <taxon>Bacilli</taxon>
        <taxon>Bacillales</taxon>
        <taxon>Caryophanaceae</taxon>
        <taxon>Sporosarcina</taxon>
    </lineage>
</organism>
<feature type="signal peptide" evidence="1">
    <location>
        <begin position="1"/>
        <end position="24"/>
    </location>
</feature>
<protein>
    <recommendedName>
        <fullName evidence="4">Cyclic lactone autoinducer peptide</fullName>
    </recommendedName>
</protein>
<reference evidence="2 3" key="1">
    <citation type="submission" date="2024-06" db="EMBL/GenBank/DDBJ databases">
        <title>Sorghum-associated microbial communities from plants grown in Nebraska, USA.</title>
        <authorList>
            <person name="Schachtman D."/>
        </authorList>
    </citation>
    <scope>NUCLEOTIDE SEQUENCE [LARGE SCALE GENOMIC DNA]</scope>
    <source>
        <strain evidence="2 3">1288</strain>
    </source>
</reference>
<dbReference type="Proteomes" id="UP001549104">
    <property type="component" value="Unassembled WGS sequence"/>
</dbReference>
<evidence type="ECO:0000313" key="2">
    <source>
        <dbReference type="EMBL" id="MET3654957.1"/>
    </source>
</evidence>
<proteinExistence type="predicted"/>
<keyword evidence="1" id="KW-0732">Signal</keyword>
<evidence type="ECO:0000256" key="1">
    <source>
        <dbReference type="SAM" id="SignalP"/>
    </source>
</evidence>
<keyword evidence="3" id="KW-1185">Reference proteome</keyword>
<sequence>MKKILSILLLVVILSGVAGNQASASEDQVPKMFKTSSFTIELLK</sequence>
<accession>A0ABV2K1J8</accession>
<feature type="chain" id="PRO_5045571240" description="Cyclic lactone autoinducer peptide" evidence="1">
    <location>
        <begin position="25"/>
        <end position="44"/>
    </location>
</feature>
<name>A0ABV2K1J8_SPOPS</name>
<evidence type="ECO:0008006" key="4">
    <source>
        <dbReference type="Google" id="ProtNLM"/>
    </source>
</evidence>
<dbReference type="EMBL" id="JBEPME010000001">
    <property type="protein sequence ID" value="MET3654957.1"/>
    <property type="molecule type" value="Genomic_DNA"/>
</dbReference>
<comment type="caution">
    <text evidence="2">The sequence shown here is derived from an EMBL/GenBank/DDBJ whole genome shotgun (WGS) entry which is preliminary data.</text>
</comment>
<evidence type="ECO:0000313" key="3">
    <source>
        <dbReference type="Proteomes" id="UP001549104"/>
    </source>
</evidence>